<dbReference type="Proteomes" id="UP001500888">
    <property type="component" value="Unassembled WGS sequence"/>
</dbReference>
<evidence type="ECO:0000259" key="1">
    <source>
        <dbReference type="Pfam" id="PF22513"/>
    </source>
</evidence>
<dbReference type="InterPro" id="IPR053853">
    <property type="entry name" value="FitA-like_RHH"/>
</dbReference>
<dbReference type="InterPro" id="IPR010985">
    <property type="entry name" value="Ribbon_hlx_hlx"/>
</dbReference>
<comment type="caution">
    <text evidence="2">The sequence shown here is derived from an EMBL/GenBank/DDBJ whole genome shotgun (WGS) entry which is preliminary data.</text>
</comment>
<dbReference type="EMBL" id="BAAAZR010000028">
    <property type="protein sequence ID" value="GAA3830177.1"/>
    <property type="molecule type" value="Genomic_DNA"/>
</dbReference>
<gene>
    <name evidence="2" type="ORF">GCM10022226_58770</name>
</gene>
<evidence type="ECO:0000313" key="2">
    <source>
        <dbReference type="EMBL" id="GAA3830177.1"/>
    </source>
</evidence>
<evidence type="ECO:0000313" key="3">
    <source>
        <dbReference type="Proteomes" id="UP001500888"/>
    </source>
</evidence>
<keyword evidence="3" id="KW-1185">Reference proteome</keyword>
<proteinExistence type="predicted"/>
<dbReference type="SUPFAM" id="SSF47598">
    <property type="entry name" value="Ribbon-helix-helix"/>
    <property type="match status" value="1"/>
</dbReference>
<feature type="domain" description="Antitoxin FitA-like ribbon-helix-helix" evidence="1">
    <location>
        <begin position="22"/>
        <end position="58"/>
    </location>
</feature>
<dbReference type="Pfam" id="PF22513">
    <property type="entry name" value="FitA-like_RHH"/>
    <property type="match status" value="1"/>
</dbReference>
<organism evidence="2 3">
    <name type="scientific">Sphaerisporangium flaviroseum</name>
    <dbReference type="NCBI Taxonomy" id="509199"/>
    <lineage>
        <taxon>Bacteria</taxon>
        <taxon>Bacillati</taxon>
        <taxon>Actinomycetota</taxon>
        <taxon>Actinomycetes</taxon>
        <taxon>Streptosporangiales</taxon>
        <taxon>Streptosporangiaceae</taxon>
        <taxon>Sphaerisporangium</taxon>
    </lineage>
</organism>
<protein>
    <recommendedName>
        <fullName evidence="1">Antitoxin FitA-like ribbon-helix-helix domain-containing protein</fullName>
    </recommendedName>
</protein>
<name>A0ABP7IYL7_9ACTN</name>
<accession>A0ABP7IYL7</accession>
<reference evidence="3" key="1">
    <citation type="journal article" date="2019" name="Int. J. Syst. Evol. Microbiol.">
        <title>The Global Catalogue of Microorganisms (GCM) 10K type strain sequencing project: providing services to taxonomists for standard genome sequencing and annotation.</title>
        <authorList>
            <consortium name="The Broad Institute Genomics Platform"/>
            <consortium name="The Broad Institute Genome Sequencing Center for Infectious Disease"/>
            <person name="Wu L."/>
            <person name="Ma J."/>
        </authorList>
    </citation>
    <scope>NUCLEOTIDE SEQUENCE [LARGE SCALE GENOMIC DNA]</scope>
    <source>
        <strain evidence="3">JCM 16908</strain>
    </source>
</reference>
<sequence length="89" mass="9820">MVTVMVFACGSGGACCNTRVGTLRIRDIPEETERVLKARAESEGKSLTTYVRDLLTEEAATPTPNEVMARIAADEPVPYDPDFIRGFRR</sequence>